<dbReference type="OrthoDB" id="8685558at2"/>
<dbReference type="EMBL" id="PVLR01000011">
    <property type="protein sequence ID" value="PRD69771.1"/>
    <property type="molecule type" value="Genomic_DNA"/>
</dbReference>
<reference evidence="2 3" key="1">
    <citation type="submission" date="2018-03" db="EMBL/GenBank/DDBJ databases">
        <title>Comparative genomics illustrates the genes involved in a hyperalkaliphilic mechanisms of Serpentinomonas isolated from highly-alkaline calcium-rich serpentinized springs.</title>
        <authorList>
            <person name="Suzuki S."/>
            <person name="Ishii S."/>
            <person name="Walworth N."/>
            <person name="Bird L."/>
            <person name="Kuenen J.G."/>
            <person name="Nealson K.H."/>
        </authorList>
    </citation>
    <scope>NUCLEOTIDE SEQUENCE [LARGE SCALE GENOMIC DNA]</scope>
    <source>
        <strain evidence="2 3">83</strain>
    </source>
</reference>
<dbReference type="EMBL" id="VYSB01000006">
    <property type="protein sequence ID" value="MYZ52031.1"/>
    <property type="molecule type" value="Genomic_DNA"/>
</dbReference>
<keyword evidence="3" id="KW-1185">Reference proteome</keyword>
<dbReference type="Proteomes" id="UP000481947">
    <property type="component" value="Unassembled WGS sequence"/>
</dbReference>
<comment type="caution">
    <text evidence="2">The sequence shown here is derived from an EMBL/GenBank/DDBJ whole genome shotgun (WGS) entry which is preliminary data.</text>
</comment>
<name>A0A2S9KH52_9BURK</name>
<sequence>MSQTLRFLQFDCSEDSGGLASFEAMASVGAAQWPALQAEVAAVLDWAHHGFAGVRGPLEDDGDWDYDLHASLETVAALELDYDPAARRLACQATSDGLPRYTLTLTLGGTPGFALALRERFDLGDD</sequence>
<evidence type="ECO:0000313" key="2">
    <source>
        <dbReference type="EMBL" id="PRD69771.1"/>
    </source>
</evidence>
<protein>
    <submittedName>
        <fullName evidence="2">Uncharacterized protein</fullName>
    </submittedName>
</protein>
<reference evidence="1 4" key="2">
    <citation type="submission" date="2019-09" db="EMBL/GenBank/DDBJ databases">
        <title>Identification of Malikia spinosa a prominent benzene-, toluene-, and ethylbenzene-degrading bacterium: enrichment, isolation and whole genome sequencing.</title>
        <authorList>
            <person name="Tancsics A."/>
            <person name="Revesz F."/>
            <person name="Kriszt B."/>
        </authorList>
    </citation>
    <scope>NUCLEOTIDE SEQUENCE [LARGE SCALE GENOMIC DNA]</scope>
    <source>
        <strain evidence="1 4">AB6</strain>
    </source>
</reference>
<organism evidence="2 3">
    <name type="scientific">Malikia spinosa</name>
    <dbReference type="NCBI Taxonomy" id="86180"/>
    <lineage>
        <taxon>Bacteria</taxon>
        <taxon>Pseudomonadati</taxon>
        <taxon>Pseudomonadota</taxon>
        <taxon>Betaproteobacteria</taxon>
        <taxon>Burkholderiales</taxon>
        <taxon>Comamonadaceae</taxon>
        <taxon>Malikia</taxon>
    </lineage>
</organism>
<gene>
    <name evidence="2" type="ORF">C6P61_03775</name>
    <name evidence="1" type="ORF">F5985_07760</name>
</gene>
<evidence type="ECO:0000313" key="3">
    <source>
        <dbReference type="Proteomes" id="UP000238326"/>
    </source>
</evidence>
<dbReference type="Proteomes" id="UP000238326">
    <property type="component" value="Unassembled WGS sequence"/>
</dbReference>
<evidence type="ECO:0000313" key="4">
    <source>
        <dbReference type="Proteomes" id="UP000481947"/>
    </source>
</evidence>
<dbReference type="RefSeq" id="WP_105728597.1">
    <property type="nucleotide sequence ID" value="NZ_DAIPCI010000003.1"/>
</dbReference>
<evidence type="ECO:0000313" key="1">
    <source>
        <dbReference type="EMBL" id="MYZ52031.1"/>
    </source>
</evidence>
<proteinExistence type="predicted"/>
<dbReference type="AlphaFoldDB" id="A0A2S9KH52"/>
<accession>A0A2S9KH52</accession>